<dbReference type="InterPro" id="IPR012337">
    <property type="entry name" value="RNaseH-like_sf"/>
</dbReference>
<protein>
    <recommendedName>
        <fullName evidence="1">DUF4371 domain-containing protein</fullName>
    </recommendedName>
</protein>
<organism evidence="2 3">
    <name type="scientific">Cuscuta europaea</name>
    <name type="common">European dodder</name>
    <dbReference type="NCBI Taxonomy" id="41803"/>
    <lineage>
        <taxon>Eukaryota</taxon>
        <taxon>Viridiplantae</taxon>
        <taxon>Streptophyta</taxon>
        <taxon>Embryophyta</taxon>
        <taxon>Tracheophyta</taxon>
        <taxon>Spermatophyta</taxon>
        <taxon>Magnoliopsida</taxon>
        <taxon>eudicotyledons</taxon>
        <taxon>Gunneridae</taxon>
        <taxon>Pentapetalae</taxon>
        <taxon>asterids</taxon>
        <taxon>lamiids</taxon>
        <taxon>Solanales</taxon>
        <taxon>Convolvulaceae</taxon>
        <taxon>Cuscuteae</taxon>
        <taxon>Cuscuta</taxon>
        <taxon>Cuscuta subgen. Cuscuta</taxon>
    </lineage>
</organism>
<dbReference type="EMBL" id="CAMAPE010000018">
    <property type="protein sequence ID" value="CAH9085223.1"/>
    <property type="molecule type" value="Genomic_DNA"/>
</dbReference>
<reference evidence="2" key="1">
    <citation type="submission" date="2022-07" db="EMBL/GenBank/DDBJ databases">
        <authorList>
            <person name="Macas J."/>
            <person name="Novak P."/>
            <person name="Neumann P."/>
        </authorList>
    </citation>
    <scope>NUCLEOTIDE SEQUENCE</scope>
</reference>
<feature type="domain" description="DUF4371" evidence="1">
    <location>
        <begin position="46"/>
        <end position="265"/>
    </location>
</feature>
<name>A0A9P1E753_CUSEU</name>
<dbReference type="InterPro" id="IPR025398">
    <property type="entry name" value="DUF4371"/>
</dbReference>
<dbReference type="PANTHER" id="PTHR11697:SF230">
    <property type="entry name" value="ZINC FINGER, MYM DOMAIN CONTAINING 1"/>
    <property type="match status" value="1"/>
</dbReference>
<dbReference type="Pfam" id="PF14291">
    <property type="entry name" value="DUF4371"/>
    <property type="match status" value="1"/>
</dbReference>
<dbReference type="SUPFAM" id="SSF53098">
    <property type="entry name" value="Ribonuclease H-like"/>
    <property type="match status" value="1"/>
</dbReference>
<dbReference type="PANTHER" id="PTHR11697">
    <property type="entry name" value="GENERAL TRANSCRIPTION FACTOR 2-RELATED ZINC FINGER PROTEIN"/>
    <property type="match status" value="1"/>
</dbReference>
<evidence type="ECO:0000313" key="3">
    <source>
        <dbReference type="Proteomes" id="UP001152484"/>
    </source>
</evidence>
<dbReference type="InterPro" id="IPR055298">
    <property type="entry name" value="AtLOH3-like"/>
</dbReference>
<sequence>MSINGWNTVLLKMLHFVCHVICLRMSGKLGVIILWELGFQHGIKKRFYLHVGKPNSPHYNAVKRLEDLMNQKQSIGACFVKQSEQAKSDYLIRLKASLECTRFLLCGGLPFRGHDESIKSSYKGHFLETLDLLRQHDSEIDRVLKNAPQNNQMTSPKIQKDLCYACAFLTVHEIIKQMRDDVFAILVDESGDVSGKEQMAIVVRFIASNGSVLERFIGLVHVKDTVASPLKESLENILTQYGLCISNIRGQGYDGASNMRGKFGGLKTLIQNENPYAYYVHCLAHQLQLSLVAAVKGQHEVNWLLLHVSRVINEICSSNKRQKCLRDKQASDLISALEVGLVKTGRGLNQQLALVRAGDTRWSSHYKSLLNLQKLFKSVVEVLEDLEDHDKSGEATSLLNELQTFEFCFMLHLMINVLAITHDLSQALQRREQDLVNALKLVTFVKQRLAAMKTDIGWGALFDEVVTFCNKFHIDVPSMDQNYIKGKKIEAQGTEYNEHASLQV</sequence>
<dbReference type="OrthoDB" id="1729623at2759"/>
<comment type="caution">
    <text evidence="2">The sequence shown here is derived from an EMBL/GenBank/DDBJ whole genome shotgun (WGS) entry which is preliminary data.</text>
</comment>
<accession>A0A9P1E753</accession>
<evidence type="ECO:0000259" key="1">
    <source>
        <dbReference type="Pfam" id="PF14291"/>
    </source>
</evidence>
<gene>
    <name evidence="2" type="ORF">CEURO_LOCUS9293</name>
</gene>
<proteinExistence type="predicted"/>
<dbReference type="Proteomes" id="UP001152484">
    <property type="component" value="Unassembled WGS sequence"/>
</dbReference>
<keyword evidence="3" id="KW-1185">Reference proteome</keyword>
<evidence type="ECO:0000313" key="2">
    <source>
        <dbReference type="EMBL" id="CAH9085223.1"/>
    </source>
</evidence>
<dbReference type="AlphaFoldDB" id="A0A9P1E753"/>